<dbReference type="InterPro" id="IPR013087">
    <property type="entry name" value="Znf_C2H2_type"/>
</dbReference>
<dbReference type="SMART" id="SM00355">
    <property type="entry name" value="ZnF_C2H2"/>
    <property type="match status" value="2"/>
</dbReference>
<evidence type="ECO:0000313" key="3">
    <source>
        <dbReference type="EMBL" id="RPA79498.1"/>
    </source>
</evidence>
<evidence type="ECO:0000256" key="1">
    <source>
        <dbReference type="SAM" id="MobiDB-lite"/>
    </source>
</evidence>
<keyword evidence="4" id="KW-1185">Reference proteome</keyword>
<dbReference type="PROSITE" id="PS00028">
    <property type="entry name" value="ZINC_FINGER_C2H2_1"/>
    <property type="match status" value="1"/>
</dbReference>
<dbReference type="AlphaFoldDB" id="A0A3N4I496"/>
<evidence type="ECO:0000259" key="2">
    <source>
        <dbReference type="PROSITE" id="PS00028"/>
    </source>
</evidence>
<reference evidence="3 4" key="1">
    <citation type="journal article" date="2018" name="Nat. Ecol. Evol.">
        <title>Pezizomycetes genomes reveal the molecular basis of ectomycorrhizal truffle lifestyle.</title>
        <authorList>
            <person name="Murat C."/>
            <person name="Payen T."/>
            <person name="Noel B."/>
            <person name="Kuo A."/>
            <person name="Morin E."/>
            <person name="Chen J."/>
            <person name="Kohler A."/>
            <person name="Krizsan K."/>
            <person name="Balestrini R."/>
            <person name="Da Silva C."/>
            <person name="Montanini B."/>
            <person name="Hainaut M."/>
            <person name="Levati E."/>
            <person name="Barry K.W."/>
            <person name="Belfiori B."/>
            <person name="Cichocki N."/>
            <person name="Clum A."/>
            <person name="Dockter R.B."/>
            <person name="Fauchery L."/>
            <person name="Guy J."/>
            <person name="Iotti M."/>
            <person name="Le Tacon F."/>
            <person name="Lindquist E.A."/>
            <person name="Lipzen A."/>
            <person name="Malagnac F."/>
            <person name="Mello A."/>
            <person name="Molinier V."/>
            <person name="Miyauchi S."/>
            <person name="Poulain J."/>
            <person name="Riccioni C."/>
            <person name="Rubini A."/>
            <person name="Sitrit Y."/>
            <person name="Splivallo R."/>
            <person name="Traeger S."/>
            <person name="Wang M."/>
            <person name="Zifcakova L."/>
            <person name="Wipf D."/>
            <person name="Zambonelli A."/>
            <person name="Paolocci F."/>
            <person name="Nowrousian M."/>
            <person name="Ottonello S."/>
            <person name="Baldrian P."/>
            <person name="Spatafora J.W."/>
            <person name="Henrissat B."/>
            <person name="Nagy L.G."/>
            <person name="Aury J.M."/>
            <person name="Wincker P."/>
            <person name="Grigoriev I.V."/>
            <person name="Bonfante P."/>
            <person name="Martin F.M."/>
        </authorList>
    </citation>
    <scope>NUCLEOTIDE SEQUENCE [LARGE SCALE GENOMIC DNA]</scope>
    <source>
        <strain evidence="3 4">RN42</strain>
    </source>
</reference>
<name>A0A3N4I496_ASCIM</name>
<evidence type="ECO:0000313" key="4">
    <source>
        <dbReference type="Proteomes" id="UP000275078"/>
    </source>
</evidence>
<protein>
    <recommendedName>
        <fullName evidence="2">C2H2-type domain-containing protein</fullName>
    </recommendedName>
</protein>
<organism evidence="3 4">
    <name type="scientific">Ascobolus immersus RN42</name>
    <dbReference type="NCBI Taxonomy" id="1160509"/>
    <lineage>
        <taxon>Eukaryota</taxon>
        <taxon>Fungi</taxon>
        <taxon>Dikarya</taxon>
        <taxon>Ascomycota</taxon>
        <taxon>Pezizomycotina</taxon>
        <taxon>Pezizomycetes</taxon>
        <taxon>Pezizales</taxon>
        <taxon>Ascobolaceae</taxon>
        <taxon>Ascobolus</taxon>
    </lineage>
</organism>
<accession>A0A3N4I496</accession>
<feature type="region of interest" description="Disordered" evidence="1">
    <location>
        <begin position="232"/>
        <end position="253"/>
    </location>
</feature>
<feature type="domain" description="C2H2-type" evidence="2">
    <location>
        <begin position="44"/>
        <end position="67"/>
    </location>
</feature>
<dbReference type="Proteomes" id="UP000275078">
    <property type="component" value="Unassembled WGS sequence"/>
</dbReference>
<proteinExistence type="predicted"/>
<dbReference type="EMBL" id="ML119698">
    <property type="protein sequence ID" value="RPA79498.1"/>
    <property type="molecule type" value="Genomic_DNA"/>
</dbReference>
<gene>
    <name evidence="3" type="ORF">BJ508DRAFT_308258</name>
</gene>
<sequence length="338" mass="38635">MHEQAFNLCFTLETQAQSFPPASIKQHRHLPTGMSLEEGYKEECCWNWCKFSFNNAQDLERHRFLVHLTTIWDAYGSHAGQTPKPFVNIRRSMDLQFYCAIEGCDFSSMDTGLFIVHCGEHQHISFKREVWEVERNSEGATNLYYEYQHQIYPDTHLESSTPPHSVYQPCESVLTQRTDSVALESTIYEPIQESSSITVNRDAQTIKLNVNSEADLPKATDVCMTQEFTMPPASKSTSYSGRSNKRKAKPSQLKESIAALHAEYRKSLMEETMKTLRDPETDLAASSKRKESLTAYFNETMEMLEMLDAASVLCETIWKALMIVIQVRMRACSSTSVT</sequence>